<comment type="caution">
    <text evidence="1">The sequence shown here is derived from an EMBL/GenBank/DDBJ whole genome shotgun (WGS) entry which is preliminary data.</text>
</comment>
<sequence>MNHPVDPVGAAATALDNRSWIPADHELTLAREFFVRRDALDQRLLPGMPPCPSPQGWTTQHVLWLGDVAALATDLLNAWRPWLPEGHGHMASLLTTYATMAASAAPLATRLVRDWADAWQGQGTVSPQDTSRWEDWHLPKEQREQLDALTDRLVMVGAVMVMAVNRGETSGPRR</sequence>
<accession>A0A919B4P4</accession>
<name>A0A919B4P4_9ACTN</name>
<evidence type="ECO:0000313" key="1">
    <source>
        <dbReference type="EMBL" id="GHF51712.1"/>
    </source>
</evidence>
<dbReference type="RefSeq" id="WP_190130669.1">
    <property type="nucleotide sequence ID" value="NZ_BNBD01000006.1"/>
</dbReference>
<gene>
    <name evidence="1" type="ORF">GCM10010218_36690</name>
</gene>
<keyword evidence="2" id="KW-1185">Reference proteome</keyword>
<reference evidence="1" key="2">
    <citation type="submission" date="2020-09" db="EMBL/GenBank/DDBJ databases">
        <authorList>
            <person name="Sun Q."/>
            <person name="Ohkuma M."/>
        </authorList>
    </citation>
    <scope>NUCLEOTIDE SEQUENCE</scope>
    <source>
        <strain evidence="1">JCM 4059</strain>
    </source>
</reference>
<dbReference type="EMBL" id="BNBD01000006">
    <property type="protein sequence ID" value="GHF51712.1"/>
    <property type="molecule type" value="Genomic_DNA"/>
</dbReference>
<proteinExistence type="predicted"/>
<protein>
    <submittedName>
        <fullName evidence="1">Uncharacterized protein</fullName>
    </submittedName>
</protein>
<evidence type="ECO:0000313" key="2">
    <source>
        <dbReference type="Proteomes" id="UP000638313"/>
    </source>
</evidence>
<organism evidence="1 2">
    <name type="scientific">Streptomyces mashuensis</name>
    <dbReference type="NCBI Taxonomy" id="33904"/>
    <lineage>
        <taxon>Bacteria</taxon>
        <taxon>Bacillati</taxon>
        <taxon>Actinomycetota</taxon>
        <taxon>Actinomycetes</taxon>
        <taxon>Kitasatosporales</taxon>
        <taxon>Streptomycetaceae</taxon>
        <taxon>Streptomyces</taxon>
    </lineage>
</organism>
<dbReference type="Proteomes" id="UP000638313">
    <property type="component" value="Unassembled WGS sequence"/>
</dbReference>
<dbReference type="AlphaFoldDB" id="A0A919B4P4"/>
<reference evidence="1" key="1">
    <citation type="journal article" date="2014" name="Int. J. Syst. Evol. Microbiol.">
        <title>Complete genome sequence of Corynebacterium casei LMG S-19264T (=DSM 44701T), isolated from a smear-ripened cheese.</title>
        <authorList>
            <consortium name="US DOE Joint Genome Institute (JGI-PGF)"/>
            <person name="Walter F."/>
            <person name="Albersmeier A."/>
            <person name="Kalinowski J."/>
            <person name="Ruckert C."/>
        </authorList>
    </citation>
    <scope>NUCLEOTIDE SEQUENCE</scope>
    <source>
        <strain evidence="1">JCM 4059</strain>
    </source>
</reference>